<protein>
    <submittedName>
        <fullName evidence="2">Uncharacterized protein</fullName>
    </submittedName>
</protein>
<accession>A0A2G9UDN1</accession>
<reference evidence="2 3" key="1">
    <citation type="submission" date="2015-09" db="EMBL/GenBank/DDBJ databases">
        <title>Draft genome of the parasitic nematode Teladorsagia circumcincta isolate WARC Sus (inbred).</title>
        <authorList>
            <person name="Mitreva M."/>
        </authorList>
    </citation>
    <scope>NUCLEOTIDE SEQUENCE [LARGE SCALE GENOMIC DNA]</scope>
    <source>
        <strain evidence="2 3">S</strain>
    </source>
</reference>
<dbReference type="EMBL" id="KZ347134">
    <property type="protein sequence ID" value="PIO68365.1"/>
    <property type="molecule type" value="Genomic_DNA"/>
</dbReference>
<organism evidence="2 3">
    <name type="scientific">Teladorsagia circumcincta</name>
    <name type="common">Brown stomach worm</name>
    <name type="synonym">Ostertagia circumcincta</name>
    <dbReference type="NCBI Taxonomy" id="45464"/>
    <lineage>
        <taxon>Eukaryota</taxon>
        <taxon>Metazoa</taxon>
        <taxon>Ecdysozoa</taxon>
        <taxon>Nematoda</taxon>
        <taxon>Chromadorea</taxon>
        <taxon>Rhabditida</taxon>
        <taxon>Rhabditina</taxon>
        <taxon>Rhabditomorpha</taxon>
        <taxon>Strongyloidea</taxon>
        <taxon>Trichostrongylidae</taxon>
        <taxon>Teladorsagia</taxon>
    </lineage>
</organism>
<keyword evidence="3" id="KW-1185">Reference proteome</keyword>
<dbReference type="AlphaFoldDB" id="A0A2G9UDN1"/>
<evidence type="ECO:0000256" key="1">
    <source>
        <dbReference type="SAM" id="SignalP"/>
    </source>
</evidence>
<feature type="signal peptide" evidence="1">
    <location>
        <begin position="1"/>
        <end position="18"/>
    </location>
</feature>
<sequence>MLRGCLLVLLSVCLYVCAQDLNDDGSKNNRKKVEDYIKDVKKEMQLLKKYLTLTDEKLKRYLHVVLDILKEPTVDWMYEKNMLDDFIGTFGALRSSLADLNVKRLYKKHSLQYAYNYVRFMGCLAASDLGRATAYLPGWEQRRHEDLAYARKLERNCAFNYFKY</sequence>
<evidence type="ECO:0000313" key="3">
    <source>
        <dbReference type="Proteomes" id="UP000230423"/>
    </source>
</evidence>
<keyword evidence="1" id="KW-0732">Signal</keyword>
<feature type="chain" id="PRO_5013600917" evidence="1">
    <location>
        <begin position="19"/>
        <end position="164"/>
    </location>
</feature>
<proteinExistence type="predicted"/>
<gene>
    <name evidence="2" type="ORF">TELCIR_09848</name>
</gene>
<name>A0A2G9UDN1_TELCI</name>
<dbReference type="Proteomes" id="UP000230423">
    <property type="component" value="Unassembled WGS sequence"/>
</dbReference>
<evidence type="ECO:0000313" key="2">
    <source>
        <dbReference type="EMBL" id="PIO68365.1"/>
    </source>
</evidence>